<feature type="transmembrane region" description="Helical" evidence="8">
    <location>
        <begin position="217"/>
        <end position="238"/>
    </location>
</feature>
<name>A0A8S3YKU6_9EUPU</name>
<feature type="non-terminal residue" evidence="10">
    <location>
        <position position="306"/>
    </location>
</feature>
<comment type="subcellular location">
    <subcellularLocation>
        <location evidence="1">Membrane</location>
        <topology evidence="1">Multi-pass membrane protein</topology>
    </subcellularLocation>
</comment>
<dbReference type="PROSITE" id="PS50262">
    <property type="entry name" value="G_PROTEIN_RECEP_F1_2"/>
    <property type="match status" value="1"/>
</dbReference>
<evidence type="ECO:0000259" key="9">
    <source>
        <dbReference type="PROSITE" id="PS50262"/>
    </source>
</evidence>
<evidence type="ECO:0000256" key="8">
    <source>
        <dbReference type="SAM" id="Phobius"/>
    </source>
</evidence>
<sequence>MDIVMNVNFTHRFQNGTVTVIEREPELIFNKEVTYYVLLINTWGLGQGVTCLGLIVNILNIIIFIRQGFKESVNVSLFSLTISDLGSLVFLFFLNLCWIPAVGKLDLPFYPDQMIYFLFYGHVMFTRVTTGTTAWIAMERCLCIITPLKVKSLITGRRTVVFVCVLYLISTASCAPLLYTSRFRWIFDAFRNKTLLGLVKIENREKIEGVVYVVNNVMPITFFIVIVGCTVVLSKALLKNAEWRQRTAIQKEGTNRDTKVVKLVLIISLVFIFCYAPGSLFFLWVLIDREMKIDGKQRNFLIAFFG</sequence>
<keyword evidence="11" id="KW-1185">Reference proteome</keyword>
<dbReference type="Gene3D" id="1.20.1070.10">
    <property type="entry name" value="Rhodopsin 7-helix transmembrane proteins"/>
    <property type="match status" value="1"/>
</dbReference>
<evidence type="ECO:0000256" key="7">
    <source>
        <dbReference type="ARBA" id="ARBA00023224"/>
    </source>
</evidence>
<dbReference type="InterPro" id="IPR000276">
    <property type="entry name" value="GPCR_Rhodpsn"/>
</dbReference>
<proteinExistence type="predicted"/>
<dbReference type="PANTHER" id="PTHR24243">
    <property type="entry name" value="G-PROTEIN COUPLED RECEPTOR"/>
    <property type="match status" value="1"/>
</dbReference>
<feature type="transmembrane region" description="Helical" evidence="8">
    <location>
        <begin position="45"/>
        <end position="65"/>
    </location>
</feature>
<evidence type="ECO:0000256" key="4">
    <source>
        <dbReference type="ARBA" id="ARBA00023040"/>
    </source>
</evidence>
<dbReference type="SUPFAM" id="SSF81321">
    <property type="entry name" value="Family A G protein-coupled receptor-like"/>
    <property type="match status" value="1"/>
</dbReference>
<dbReference type="EMBL" id="CAJHNH020000439">
    <property type="protein sequence ID" value="CAG5117697.1"/>
    <property type="molecule type" value="Genomic_DNA"/>
</dbReference>
<protein>
    <recommendedName>
        <fullName evidence="9">G-protein coupled receptors family 1 profile domain-containing protein</fullName>
    </recommendedName>
</protein>
<dbReference type="PANTHER" id="PTHR24243:SF208">
    <property type="entry name" value="PYROKININ-1 RECEPTOR"/>
    <property type="match status" value="1"/>
</dbReference>
<keyword evidence="3 8" id="KW-1133">Transmembrane helix</keyword>
<comment type="caution">
    <text evidence="10">The sequence shown here is derived from an EMBL/GenBank/DDBJ whole genome shotgun (WGS) entry which is preliminary data.</text>
</comment>
<evidence type="ECO:0000313" key="11">
    <source>
        <dbReference type="Proteomes" id="UP000678393"/>
    </source>
</evidence>
<evidence type="ECO:0000256" key="5">
    <source>
        <dbReference type="ARBA" id="ARBA00023136"/>
    </source>
</evidence>
<keyword evidence="6" id="KW-0675">Receptor</keyword>
<evidence type="ECO:0000256" key="6">
    <source>
        <dbReference type="ARBA" id="ARBA00023170"/>
    </source>
</evidence>
<dbReference type="GO" id="GO:0004930">
    <property type="term" value="F:G protein-coupled receptor activity"/>
    <property type="evidence" value="ECO:0007669"/>
    <property type="project" value="UniProtKB-KW"/>
</dbReference>
<accession>A0A8S3YKU6</accession>
<keyword evidence="4" id="KW-0297">G-protein coupled receptor</keyword>
<evidence type="ECO:0000256" key="1">
    <source>
        <dbReference type="ARBA" id="ARBA00004141"/>
    </source>
</evidence>
<keyword evidence="2 8" id="KW-0812">Transmembrane</keyword>
<keyword evidence="5 8" id="KW-0472">Membrane</keyword>
<dbReference type="Pfam" id="PF00001">
    <property type="entry name" value="7tm_1"/>
    <property type="match status" value="1"/>
</dbReference>
<keyword evidence="7" id="KW-0807">Transducer</keyword>
<feature type="transmembrane region" description="Helical" evidence="8">
    <location>
        <begin position="159"/>
        <end position="179"/>
    </location>
</feature>
<feature type="transmembrane region" description="Helical" evidence="8">
    <location>
        <begin position="77"/>
        <end position="102"/>
    </location>
</feature>
<dbReference type="GO" id="GO:0016020">
    <property type="term" value="C:membrane"/>
    <property type="evidence" value="ECO:0007669"/>
    <property type="project" value="UniProtKB-SubCell"/>
</dbReference>
<evidence type="ECO:0000256" key="3">
    <source>
        <dbReference type="ARBA" id="ARBA00022989"/>
    </source>
</evidence>
<gene>
    <name evidence="10" type="ORF">CUNI_LOCUS3255</name>
</gene>
<feature type="domain" description="G-protein coupled receptors family 1 profile" evidence="9">
    <location>
        <begin position="56"/>
        <end position="306"/>
    </location>
</feature>
<dbReference type="Proteomes" id="UP000678393">
    <property type="component" value="Unassembled WGS sequence"/>
</dbReference>
<reference evidence="10" key="1">
    <citation type="submission" date="2021-04" db="EMBL/GenBank/DDBJ databases">
        <authorList>
            <consortium name="Molecular Ecology Group"/>
        </authorList>
    </citation>
    <scope>NUCLEOTIDE SEQUENCE</scope>
</reference>
<feature type="transmembrane region" description="Helical" evidence="8">
    <location>
        <begin position="114"/>
        <end position="138"/>
    </location>
</feature>
<dbReference type="OrthoDB" id="6158692at2759"/>
<dbReference type="InterPro" id="IPR017452">
    <property type="entry name" value="GPCR_Rhodpsn_7TM"/>
</dbReference>
<evidence type="ECO:0000256" key="2">
    <source>
        <dbReference type="ARBA" id="ARBA00022692"/>
    </source>
</evidence>
<dbReference type="AlphaFoldDB" id="A0A8S3YKU6"/>
<evidence type="ECO:0000313" key="10">
    <source>
        <dbReference type="EMBL" id="CAG5117697.1"/>
    </source>
</evidence>
<dbReference type="CDD" id="cd00637">
    <property type="entry name" value="7tm_classA_rhodopsin-like"/>
    <property type="match status" value="1"/>
</dbReference>
<feature type="transmembrane region" description="Helical" evidence="8">
    <location>
        <begin position="259"/>
        <end position="287"/>
    </location>
</feature>
<organism evidence="10 11">
    <name type="scientific">Candidula unifasciata</name>
    <dbReference type="NCBI Taxonomy" id="100452"/>
    <lineage>
        <taxon>Eukaryota</taxon>
        <taxon>Metazoa</taxon>
        <taxon>Spiralia</taxon>
        <taxon>Lophotrochozoa</taxon>
        <taxon>Mollusca</taxon>
        <taxon>Gastropoda</taxon>
        <taxon>Heterobranchia</taxon>
        <taxon>Euthyneura</taxon>
        <taxon>Panpulmonata</taxon>
        <taxon>Eupulmonata</taxon>
        <taxon>Stylommatophora</taxon>
        <taxon>Helicina</taxon>
        <taxon>Helicoidea</taxon>
        <taxon>Geomitridae</taxon>
        <taxon>Candidula</taxon>
    </lineage>
</organism>